<keyword evidence="2 5" id="KW-0479">Metal-binding</keyword>
<evidence type="ECO:0000256" key="2">
    <source>
        <dbReference type="ARBA" id="ARBA00022723"/>
    </source>
</evidence>
<feature type="binding site" evidence="5">
    <location>
        <position position="122"/>
    </location>
    <ligand>
        <name>Cu cation</name>
        <dbReference type="ChEBI" id="CHEBI:23378"/>
    </ligand>
</feature>
<dbReference type="Proteomes" id="UP000075755">
    <property type="component" value="Chromosome"/>
</dbReference>
<sequence>MIVTRRRMIEAGGGFFLAALLAKPAFSAGTIIDVEMHGKDDGAHVWFDPVGIHVEAGQTIRWTNRDPGNSHTVTAYHPDLFDRPLRIPADAKPWDSDYLMPGQSFSVTLAIVGVYDYYCVPHEHAGMVGRIVVGVPPAPVKTATAADQTPLPDIALDAFPPVDEIIAKGIVRKA</sequence>
<dbReference type="InterPro" id="IPR008972">
    <property type="entry name" value="Cupredoxin"/>
</dbReference>
<keyword evidence="1" id="KW-0813">Transport</keyword>
<dbReference type="PROSITE" id="PS00196">
    <property type="entry name" value="COPPER_BLUE"/>
    <property type="match status" value="1"/>
</dbReference>
<dbReference type="CDD" id="cd04220">
    <property type="entry name" value="Halocyanin"/>
    <property type="match status" value="1"/>
</dbReference>
<dbReference type="InterPro" id="IPR002387">
    <property type="entry name" value="Plastocyanin"/>
</dbReference>
<dbReference type="GO" id="GO:0009055">
    <property type="term" value="F:electron transfer activity"/>
    <property type="evidence" value="ECO:0007669"/>
    <property type="project" value="InterPro"/>
</dbReference>
<proteinExistence type="predicted"/>
<feature type="binding site" evidence="5">
    <location>
        <position position="119"/>
    </location>
    <ligand>
        <name>Cu cation</name>
        <dbReference type="ChEBI" id="CHEBI:23378"/>
    </ligand>
</feature>
<evidence type="ECO:0000259" key="6">
    <source>
        <dbReference type="Pfam" id="PF00127"/>
    </source>
</evidence>
<dbReference type="SUPFAM" id="SSF49503">
    <property type="entry name" value="Cupredoxins"/>
    <property type="match status" value="1"/>
</dbReference>
<evidence type="ECO:0000256" key="5">
    <source>
        <dbReference type="PIRSR" id="PIRSR602387-1"/>
    </source>
</evidence>
<dbReference type="InterPro" id="IPR052721">
    <property type="entry name" value="ET_Amicyanin"/>
</dbReference>
<evidence type="ECO:0000313" key="7">
    <source>
        <dbReference type="EMBL" id="AMS44107.1"/>
    </source>
</evidence>
<dbReference type="Pfam" id="PF00127">
    <property type="entry name" value="Copper-bind"/>
    <property type="match status" value="1"/>
</dbReference>
<dbReference type="AlphaFoldDB" id="A0AAC8YT76"/>
<evidence type="ECO:0000256" key="3">
    <source>
        <dbReference type="ARBA" id="ARBA00022982"/>
    </source>
</evidence>
<feature type="binding site" evidence="5">
    <location>
        <position position="127"/>
    </location>
    <ligand>
        <name>Cu cation</name>
        <dbReference type="ChEBI" id="CHEBI:23378"/>
    </ligand>
</feature>
<evidence type="ECO:0000313" key="8">
    <source>
        <dbReference type="Proteomes" id="UP000075755"/>
    </source>
</evidence>
<evidence type="ECO:0000256" key="4">
    <source>
        <dbReference type="ARBA" id="ARBA00023008"/>
    </source>
</evidence>
<gene>
    <name evidence="7" type="ORF">AA2016_5200</name>
</gene>
<organism evidence="7 8">
    <name type="scientific">Aminobacter aminovorans</name>
    <name type="common">Chelatobacter heintzii</name>
    <dbReference type="NCBI Taxonomy" id="83263"/>
    <lineage>
        <taxon>Bacteria</taxon>
        <taxon>Pseudomonadati</taxon>
        <taxon>Pseudomonadota</taxon>
        <taxon>Alphaproteobacteria</taxon>
        <taxon>Hyphomicrobiales</taxon>
        <taxon>Phyllobacteriaceae</taxon>
        <taxon>Aminobacter</taxon>
    </lineage>
</organism>
<dbReference type="InterPro" id="IPR000923">
    <property type="entry name" value="BlueCu_1"/>
</dbReference>
<accession>A0AAC8YT76</accession>
<dbReference type="InterPro" id="IPR028871">
    <property type="entry name" value="BlueCu_1_BS"/>
</dbReference>
<dbReference type="PANTHER" id="PTHR36507">
    <property type="entry name" value="BLL1555 PROTEIN"/>
    <property type="match status" value="1"/>
</dbReference>
<feature type="domain" description="Blue (type 1) copper" evidence="6">
    <location>
        <begin position="40"/>
        <end position="133"/>
    </location>
</feature>
<dbReference type="Gene3D" id="2.60.40.420">
    <property type="entry name" value="Cupredoxins - blue copper proteins"/>
    <property type="match status" value="1"/>
</dbReference>
<reference evidence="7 8" key="1">
    <citation type="submission" date="2016-03" db="EMBL/GenBank/DDBJ databases">
        <title>Complete genome of Aminobacter aminovorans KCTC 2477.</title>
        <authorList>
            <person name="Kim K.M."/>
        </authorList>
    </citation>
    <scope>NUCLEOTIDE SEQUENCE [LARGE SCALE GENOMIC DNA]</scope>
    <source>
        <strain evidence="7 8">KCTC 2477</strain>
    </source>
</reference>
<protein>
    <submittedName>
        <fullName evidence="7">Blue (Type 1) copper domain</fullName>
    </submittedName>
</protein>
<dbReference type="KEGG" id="aak:AA2016_5200"/>
<name>A0AAC8YT76_AMIAI</name>
<comment type="cofactor">
    <cofactor evidence="5">
        <name>Cu(2+)</name>
        <dbReference type="ChEBI" id="CHEBI:29036"/>
    </cofactor>
    <text evidence="5">The crystal structure with reduced Cu(1+) has also been determined.</text>
</comment>
<evidence type="ECO:0000256" key="1">
    <source>
        <dbReference type="ARBA" id="ARBA00022448"/>
    </source>
</evidence>
<dbReference type="PANTHER" id="PTHR36507:SF1">
    <property type="entry name" value="BLL1555 PROTEIN"/>
    <property type="match status" value="1"/>
</dbReference>
<keyword evidence="3" id="KW-0249">Electron transport</keyword>
<dbReference type="GO" id="GO:0005507">
    <property type="term" value="F:copper ion binding"/>
    <property type="evidence" value="ECO:0007669"/>
    <property type="project" value="InterPro"/>
</dbReference>
<dbReference type="EMBL" id="CP015005">
    <property type="protein sequence ID" value="AMS44107.1"/>
    <property type="molecule type" value="Genomic_DNA"/>
</dbReference>
<keyword evidence="4 5" id="KW-0186">Copper</keyword>
<dbReference type="PRINTS" id="PR00157">
    <property type="entry name" value="PLASTOCYANIN"/>
</dbReference>
<feature type="binding site" evidence="5">
    <location>
        <position position="71"/>
    </location>
    <ligand>
        <name>Cu cation</name>
        <dbReference type="ChEBI" id="CHEBI:23378"/>
    </ligand>
</feature>
<dbReference type="RefSeq" id="WP_067965245.1">
    <property type="nucleotide sequence ID" value="NZ_CP015005.1"/>
</dbReference>